<proteinExistence type="inferred from homology"/>
<evidence type="ECO:0000256" key="4">
    <source>
        <dbReference type="SAM" id="MobiDB-lite"/>
    </source>
</evidence>
<reference evidence="5 6" key="1">
    <citation type="journal article" date="2019" name="Sci. Rep.">
        <title>A high-quality genome of Eragrostis curvula grass provides insights into Poaceae evolution and supports new strategies to enhance forage quality.</title>
        <authorList>
            <person name="Carballo J."/>
            <person name="Santos B.A.C.M."/>
            <person name="Zappacosta D."/>
            <person name="Garbus I."/>
            <person name="Selva J.P."/>
            <person name="Gallo C.A."/>
            <person name="Diaz A."/>
            <person name="Albertini E."/>
            <person name="Caccamo M."/>
            <person name="Echenique V."/>
        </authorList>
    </citation>
    <scope>NUCLEOTIDE SEQUENCE [LARGE SCALE GENOMIC DNA]</scope>
    <source>
        <strain evidence="6">cv. Victoria</strain>
        <tissue evidence="5">Leaf</tissue>
    </source>
</reference>
<evidence type="ECO:0000256" key="2">
    <source>
        <dbReference type="ARBA" id="ARBA00023163"/>
    </source>
</evidence>
<keyword evidence="1" id="KW-0805">Transcription regulation</keyword>
<evidence type="ECO:0000256" key="1">
    <source>
        <dbReference type="ARBA" id="ARBA00023015"/>
    </source>
</evidence>
<feature type="non-terminal residue" evidence="5">
    <location>
        <position position="1"/>
    </location>
</feature>
<feature type="compositionally biased region" description="Low complexity" evidence="4">
    <location>
        <begin position="15"/>
        <end position="50"/>
    </location>
</feature>
<dbReference type="Gramene" id="TVU38167">
    <property type="protein sequence ID" value="TVU38167"/>
    <property type="gene ID" value="EJB05_11521"/>
</dbReference>
<feature type="region of interest" description="Disordered" evidence="4">
    <location>
        <begin position="93"/>
        <end position="143"/>
    </location>
</feature>
<protein>
    <submittedName>
        <fullName evidence="5">Uncharacterized protein</fullName>
    </submittedName>
</protein>
<dbReference type="PROSITE" id="PS50985">
    <property type="entry name" value="GRAS"/>
    <property type="match status" value="1"/>
</dbReference>
<evidence type="ECO:0000313" key="6">
    <source>
        <dbReference type="Proteomes" id="UP000324897"/>
    </source>
</evidence>
<dbReference type="OrthoDB" id="1913536at2759"/>
<feature type="region of interest" description="Disordered" evidence="4">
    <location>
        <begin position="1"/>
        <end position="50"/>
    </location>
</feature>
<sequence>MDTLFRLVSLQASEQQQQPQQQQSPSYNSRSTTSSGSRSSSHQTNASYNYYYHSNSSSSGGGGGQYSYYGQQQQPYYLEPYQEECGNTHHLYMDEDFSSSSSSRQPHFHHSHGGGGTTVQPPTSSTATPPTAPTPPLSTTSSTAAGAAAHALFEAADLSYPPDLNLDFSSPASSSGGGASSAAAAVGGGGGGRWGSQLLLECARAVAARDSQRVQQLMWMLNELASPYGDLEQKLASYFLQGLFARLTASGPRTLRTLAAASDRNTSFDSTRRTALRFQELSPWSSFGHVAANGAILESFLEAAAAAAASSSSSEPQRFHILDLSNTFCTQWPTLLEALATRSADDTPHLSITTVVSSAAPASQRVMREIGQRMEKFARLMGVPFAFRAVHHAGDLAELDLDALGLRGDGATTALAVNCVNSLRGVAPAGPGARRRDAFATALRRLDPRVVTVVEEEADLVAASEEDGGDSEAAFLKVFGEGLRFFSAYMDSLEESFPKTSNERLALERGAGRAIVDLVSCPASESMERRETAASWARRMRSAGFSPVAFSEDVADDVRSLLRRYREGWSMREASTDDSAAGSGVFLAWKEQPLVWASAWRP</sequence>
<keyword evidence="6" id="KW-1185">Reference proteome</keyword>
<name>A0A5J9VRJ6_9POAL</name>
<evidence type="ECO:0000313" key="5">
    <source>
        <dbReference type="EMBL" id="TVU38167.1"/>
    </source>
</evidence>
<feature type="region of interest" description="SAW" evidence="3">
    <location>
        <begin position="520"/>
        <end position="601"/>
    </location>
</feature>
<dbReference type="AlphaFoldDB" id="A0A5J9VRJ6"/>
<dbReference type="Proteomes" id="UP000324897">
    <property type="component" value="Chromosome 4"/>
</dbReference>
<feature type="short sequence motif" description="VHIID" evidence="3">
    <location>
        <begin position="319"/>
        <end position="323"/>
    </location>
</feature>
<dbReference type="EMBL" id="RWGY01000007">
    <property type="protein sequence ID" value="TVU38167.1"/>
    <property type="molecule type" value="Genomic_DNA"/>
</dbReference>
<dbReference type="PANTHER" id="PTHR31636">
    <property type="entry name" value="OSJNBA0084A10.13 PROTEIN-RELATED"/>
    <property type="match status" value="1"/>
</dbReference>
<gene>
    <name evidence="5" type="ORF">EJB05_11521</name>
</gene>
<dbReference type="Pfam" id="PF03514">
    <property type="entry name" value="GRAS"/>
    <property type="match status" value="1"/>
</dbReference>
<comment type="caution">
    <text evidence="3">Lacks conserved residue(s) required for the propagation of feature annotation.</text>
</comment>
<keyword evidence="2" id="KW-0804">Transcription</keyword>
<comment type="caution">
    <text evidence="5">The sequence shown here is derived from an EMBL/GenBank/DDBJ whole genome shotgun (WGS) entry which is preliminary data.</text>
</comment>
<evidence type="ECO:0000256" key="3">
    <source>
        <dbReference type="PROSITE-ProRule" id="PRU01191"/>
    </source>
</evidence>
<accession>A0A5J9VRJ6</accession>
<organism evidence="5 6">
    <name type="scientific">Eragrostis curvula</name>
    <name type="common">weeping love grass</name>
    <dbReference type="NCBI Taxonomy" id="38414"/>
    <lineage>
        <taxon>Eukaryota</taxon>
        <taxon>Viridiplantae</taxon>
        <taxon>Streptophyta</taxon>
        <taxon>Embryophyta</taxon>
        <taxon>Tracheophyta</taxon>
        <taxon>Spermatophyta</taxon>
        <taxon>Magnoliopsida</taxon>
        <taxon>Liliopsida</taxon>
        <taxon>Poales</taxon>
        <taxon>Poaceae</taxon>
        <taxon>PACMAD clade</taxon>
        <taxon>Chloridoideae</taxon>
        <taxon>Eragrostideae</taxon>
        <taxon>Eragrostidinae</taxon>
        <taxon>Eragrostis</taxon>
    </lineage>
</organism>
<comment type="similarity">
    <text evidence="3">Belongs to the GRAS family.</text>
</comment>
<dbReference type="InterPro" id="IPR005202">
    <property type="entry name" value="TF_GRAS"/>
</dbReference>